<name>A0AA37XEF0_9MICO</name>
<evidence type="ECO:0000313" key="2">
    <source>
        <dbReference type="EMBL" id="GMA31619.1"/>
    </source>
</evidence>
<dbReference type="InterPro" id="IPR043504">
    <property type="entry name" value="Peptidase_S1_PA_chymotrypsin"/>
</dbReference>
<evidence type="ECO:0008006" key="4">
    <source>
        <dbReference type="Google" id="ProtNLM"/>
    </source>
</evidence>
<dbReference type="GO" id="GO:0006508">
    <property type="term" value="P:proteolysis"/>
    <property type="evidence" value="ECO:0007669"/>
    <property type="project" value="InterPro"/>
</dbReference>
<dbReference type="GO" id="GO:0004252">
    <property type="term" value="F:serine-type endopeptidase activity"/>
    <property type="evidence" value="ECO:0007669"/>
    <property type="project" value="InterPro"/>
</dbReference>
<accession>A0AA37XEF0</accession>
<dbReference type="EMBL" id="BSUM01000001">
    <property type="protein sequence ID" value="GMA31619.1"/>
    <property type="molecule type" value="Genomic_DNA"/>
</dbReference>
<evidence type="ECO:0000313" key="3">
    <source>
        <dbReference type="Proteomes" id="UP001157161"/>
    </source>
</evidence>
<proteinExistence type="predicted"/>
<dbReference type="Proteomes" id="UP001157161">
    <property type="component" value="Unassembled WGS sequence"/>
</dbReference>
<dbReference type="PROSITE" id="PS00134">
    <property type="entry name" value="TRYPSIN_HIS"/>
    <property type="match status" value="1"/>
</dbReference>
<dbReference type="InterPro" id="IPR009003">
    <property type="entry name" value="Peptidase_S1_PA"/>
</dbReference>
<organism evidence="2 3">
    <name type="scientific">Litorihabitans aurantiacus</name>
    <dbReference type="NCBI Taxonomy" id="1930061"/>
    <lineage>
        <taxon>Bacteria</taxon>
        <taxon>Bacillati</taxon>
        <taxon>Actinomycetota</taxon>
        <taxon>Actinomycetes</taxon>
        <taxon>Micrococcales</taxon>
        <taxon>Beutenbergiaceae</taxon>
        <taxon>Litorihabitans</taxon>
    </lineage>
</organism>
<gene>
    <name evidence="2" type="ORF">GCM10025875_16110</name>
</gene>
<evidence type="ECO:0000256" key="1">
    <source>
        <dbReference type="SAM" id="MobiDB-lite"/>
    </source>
</evidence>
<reference evidence="2" key="1">
    <citation type="journal article" date="2014" name="Int. J. Syst. Evol. Microbiol.">
        <title>Complete genome sequence of Corynebacterium casei LMG S-19264T (=DSM 44701T), isolated from a smear-ripened cheese.</title>
        <authorList>
            <consortium name="US DOE Joint Genome Institute (JGI-PGF)"/>
            <person name="Walter F."/>
            <person name="Albersmeier A."/>
            <person name="Kalinowski J."/>
            <person name="Ruckert C."/>
        </authorList>
    </citation>
    <scope>NUCLEOTIDE SEQUENCE</scope>
    <source>
        <strain evidence="2">NBRC 112290</strain>
    </source>
</reference>
<protein>
    <recommendedName>
        <fullName evidence="4">Serine protease</fullName>
    </recommendedName>
</protein>
<reference evidence="2" key="2">
    <citation type="submission" date="2023-02" db="EMBL/GenBank/DDBJ databases">
        <authorList>
            <person name="Sun Q."/>
            <person name="Mori K."/>
        </authorList>
    </citation>
    <scope>NUCLEOTIDE SEQUENCE</scope>
    <source>
        <strain evidence="2">NBRC 112290</strain>
    </source>
</reference>
<dbReference type="Gene3D" id="2.40.10.10">
    <property type="entry name" value="Trypsin-like serine proteases"/>
    <property type="match status" value="2"/>
</dbReference>
<feature type="region of interest" description="Disordered" evidence="1">
    <location>
        <begin position="1"/>
        <end position="30"/>
    </location>
</feature>
<dbReference type="AlphaFoldDB" id="A0AA37XEF0"/>
<keyword evidence="3" id="KW-1185">Reference proteome</keyword>
<comment type="caution">
    <text evidence="2">The sequence shown here is derived from an EMBL/GenBank/DDBJ whole genome shotgun (WGS) entry which is preliminary data.</text>
</comment>
<sequence length="395" mass="42019">MAGLASPTSAEPGDAPGQIQRVDGAPVTPGADEIGRIVEEFPSDFSYSKFTESGDIVVAFAGSEPEGAREILESSGLGVTIVTDTGFIESDLEAPVLALGQEAYRSLGLANDVEARPDLQSFIVTVYDEDLDSTRLDEVERTLDAATTQRSSSPVAGFRVDVQTSEGDIEPTSWDRAGGTWLVNANSGNGFCTSSFVAKRVNSAPVGVLTAGHCQTSPTFPVKYYKPFGSHESYNLEFFSSTFASVGDAAFFRSPRMMDAWYHYDYSSGAPVRLVRDPVRDETVCRFGRVSETYSCGKVLATHTSWTRRNSDGTSTTIGGVFSVNTFSRKGDSGGPVFTSGSVGQNAVALGLNSAGRFVSNTDVPVYGDGARMWATRIKHAESLTGTRVCTAPGC</sequence>
<dbReference type="SUPFAM" id="SSF50494">
    <property type="entry name" value="Trypsin-like serine proteases"/>
    <property type="match status" value="1"/>
</dbReference>
<dbReference type="InterPro" id="IPR018114">
    <property type="entry name" value="TRYPSIN_HIS"/>
</dbReference>